<dbReference type="Gene3D" id="3.10.10.10">
    <property type="entry name" value="HIV Type 1 Reverse Transcriptase, subunit A, domain 1"/>
    <property type="match status" value="1"/>
</dbReference>
<dbReference type="Proteomes" id="UP000299102">
    <property type="component" value="Unassembled WGS sequence"/>
</dbReference>
<dbReference type="GO" id="GO:0071897">
    <property type="term" value="P:DNA biosynthetic process"/>
    <property type="evidence" value="ECO:0007669"/>
    <property type="project" value="UniProtKB-ARBA"/>
</dbReference>
<sequence length="295" mass="34450">MEQNGVIETLSSPWITPVVLVKKKYDSTMFCVDYRKLNDITKKIVEIAEKDKKKTAFSASDGLWQFKVMPNAPATFERLMERVLKGLHWKTCLVYLDDIIKEVKYLGHRVTAAGISTDEDKIRAVKDWPRPQNLHELRSFLGLCTTIDASYLTSLLWLHELTKKSRAYRWTEWSEKNLCWIPTLVGTELEECFHKWSMAWKRWLLQFKIQRCNLLVGLSVCRAIILALSTERCETQQRRCSLQATMRFECRHCVQAEKKEHVVDVRLMHLDSGEELLSDTKKRHNPVKNYVGEGS</sequence>
<proteinExistence type="predicted"/>
<dbReference type="AlphaFoldDB" id="A0A4C1TDF2"/>
<evidence type="ECO:0000313" key="2">
    <source>
        <dbReference type="Proteomes" id="UP000299102"/>
    </source>
</evidence>
<dbReference type="PANTHER" id="PTHR33064:SF29">
    <property type="entry name" value="PEPTIDASE A2 DOMAIN-CONTAINING PROTEIN-RELATED"/>
    <property type="match status" value="1"/>
</dbReference>
<dbReference type="SUPFAM" id="SSF56672">
    <property type="entry name" value="DNA/RNA polymerases"/>
    <property type="match status" value="1"/>
</dbReference>
<organism evidence="1 2">
    <name type="scientific">Eumeta variegata</name>
    <name type="common">Bagworm moth</name>
    <name type="synonym">Eumeta japonica</name>
    <dbReference type="NCBI Taxonomy" id="151549"/>
    <lineage>
        <taxon>Eukaryota</taxon>
        <taxon>Metazoa</taxon>
        <taxon>Ecdysozoa</taxon>
        <taxon>Arthropoda</taxon>
        <taxon>Hexapoda</taxon>
        <taxon>Insecta</taxon>
        <taxon>Pterygota</taxon>
        <taxon>Neoptera</taxon>
        <taxon>Endopterygota</taxon>
        <taxon>Lepidoptera</taxon>
        <taxon>Glossata</taxon>
        <taxon>Ditrysia</taxon>
        <taxon>Tineoidea</taxon>
        <taxon>Psychidae</taxon>
        <taxon>Oiketicinae</taxon>
        <taxon>Eumeta</taxon>
    </lineage>
</organism>
<dbReference type="InterPro" id="IPR043128">
    <property type="entry name" value="Rev_trsase/Diguanyl_cyclase"/>
</dbReference>
<comment type="caution">
    <text evidence="1">The sequence shown here is derived from an EMBL/GenBank/DDBJ whole genome shotgun (WGS) entry which is preliminary data.</text>
</comment>
<name>A0A4C1TDF2_EUMVA</name>
<accession>A0A4C1TDF2</accession>
<evidence type="ECO:0000313" key="1">
    <source>
        <dbReference type="EMBL" id="GBP11478.1"/>
    </source>
</evidence>
<dbReference type="OrthoDB" id="430238at2759"/>
<gene>
    <name evidence="1" type="primary">pol</name>
    <name evidence="1" type="ORF">EVAR_100770_1</name>
</gene>
<reference evidence="1 2" key="1">
    <citation type="journal article" date="2019" name="Commun. Biol.">
        <title>The bagworm genome reveals a unique fibroin gene that provides high tensile strength.</title>
        <authorList>
            <person name="Kono N."/>
            <person name="Nakamura H."/>
            <person name="Ohtoshi R."/>
            <person name="Tomita M."/>
            <person name="Numata K."/>
            <person name="Arakawa K."/>
        </authorList>
    </citation>
    <scope>NUCLEOTIDE SEQUENCE [LARGE SCALE GENOMIC DNA]</scope>
</reference>
<dbReference type="InterPro" id="IPR051320">
    <property type="entry name" value="Viral_Replic_Matur_Polypro"/>
</dbReference>
<dbReference type="PANTHER" id="PTHR33064">
    <property type="entry name" value="POL PROTEIN"/>
    <property type="match status" value="1"/>
</dbReference>
<keyword evidence="2" id="KW-1185">Reference proteome</keyword>
<protein>
    <submittedName>
        <fullName evidence="1">Retrovirus-related Pol polyprotein from transposon 17.6</fullName>
    </submittedName>
</protein>
<dbReference type="EMBL" id="BGZK01004895">
    <property type="protein sequence ID" value="GBP11478.1"/>
    <property type="molecule type" value="Genomic_DNA"/>
</dbReference>
<dbReference type="Gene3D" id="3.30.70.270">
    <property type="match status" value="1"/>
</dbReference>
<dbReference type="InterPro" id="IPR043502">
    <property type="entry name" value="DNA/RNA_pol_sf"/>
</dbReference>
<dbReference type="CDD" id="cd01647">
    <property type="entry name" value="RT_LTR"/>
    <property type="match status" value="1"/>
</dbReference>
<dbReference type="STRING" id="151549.A0A4C1TDF2"/>